<dbReference type="GO" id="GO:0030313">
    <property type="term" value="C:cell envelope"/>
    <property type="evidence" value="ECO:0007669"/>
    <property type="project" value="UniProtKB-SubCell"/>
</dbReference>
<dbReference type="PANTHER" id="PTHR32347">
    <property type="entry name" value="EFFLUX SYSTEM COMPONENT YKNX-RELATED"/>
    <property type="match status" value="1"/>
</dbReference>
<evidence type="ECO:0000256" key="3">
    <source>
        <dbReference type="ARBA" id="ARBA00023054"/>
    </source>
</evidence>
<dbReference type="PROSITE" id="PS51257">
    <property type="entry name" value="PROKAR_LIPOPROTEIN"/>
    <property type="match status" value="1"/>
</dbReference>
<dbReference type="Gene3D" id="2.40.50.100">
    <property type="match status" value="1"/>
</dbReference>
<keyword evidence="3 4" id="KW-0175">Coiled coil</keyword>
<accession>A0A1B1N282</accession>
<dbReference type="Gene3D" id="2.40.30.170">
    <property type="match status" value="1"/>
</dbReference>
<dbReference type="InterPro" id="IPR058647">
    <property type="entry name" value="BSH_CzcB-like"/>
</dbReference>
<dbReference type="Pfam" id="PF25990">
    <property type="entry name" value="Beta-barrel_YknX"/>
    <property type="match status" value="1"/>
</dbReference>
<reference evidence="9 10" key="1">
    <citation type="submission" date="2016-01" db="EMBL/GenBank/DDBJ databases">
        <title>Complete Genome Sequence of Paenibacillus yonginensis DCY84, a novel Plant Growth-Promoting Bacteria with Elicitation of Induced Systemic Resistance.</title>
        <authorList>
            <person name="Kim Y.J."/>
            <person name="Yang D.C."/>
            <person name="Sukweenadhi J."/>
        </authorList>
    </citation>
    <scope>NUCLEOTIDE SEQUENCE [LARGE SCALE GENOMIC DNA]</scope>
    <source>
        <strain evidence="9 10">DCY84</strain>
    </source>
</reference>
<dbReference type="NCBIfam" id="TIGR01730">
    <property type="entry name" value="RND_mfp"/>
    <property type="match status" value="1"/>
</dbReference>
<feature type="domain" description="CzcB-like barrel-sandwich hybrid" evidence="7">
    <location>
        <begin position="66"/>
        <end position="202"/>
    </location>
</feature>
<dbReference type="InterPro" id="IPR058636">
    <property type="entry name" value="Beta-barrel_YknX"/>
</dbReference>
<dbReference type="GO" id="GO:0016020">
    <property type="term" value="C:membrane"/>
    <property type="evidence" value="ECO:0007669"/>
    <property type="project" value="InterPro"/>
</dbReference>
<evidence type="ECO:0000256" key="5">
    <source>
        <dbReference type="SAM" id="MobiDB-lite"/>
    </source>
</evidence>
<feature type="transmembrane region" description="Helical" evidence="6">
    <location>
        <begin position="5"/>
        <end position="27"/>
    </location>
</feature>
<dbReference type="Gene3D" id="2.40.420.20">
    <property type="match status" value="1"/>
</dbReference>
<dbReference type="InterPro" id="IPR006143">
    <property type="entry name" value="RND_pump_MFP"/>
</dbReference>
<feature type="region of interest" description="Disordered" evidence="5">
    <location>
        <begin position="312"/>
        <end position="408"/>
    </location>
</feature>
<dbReference type="PANTHER" id="PTHR32347:SF14">
    <property type="entry name" value="EFFLUX SYSTEM COMPONENT YKNX-RELATED"/>
    <property type="match status" value="1"/>
</dbReference>
<evidence type="ECO:0008006" key="11">
    <source>
        <dbReference type="Google" id="ProtNLM"/>
    </source>
</evidence>
<feature type="coiled-coil region" evidence="4">
    <location>
        <begin position="97"/>
        <end position="165"/>
    </location>
</feature>
<evidence type="ECO:0000256" key="4">
    <source>
        <dbReference type="SAM" id="Coils"/>
    </source>
</evidence>
<evidence type="ECO:0000313" key="9">
    <source>
        <dbReference type="EMBL" id="ANS75547.1"/>
    </source>
</evidence>
<keyword evidence="6" id="KW-1133">Transmembrane helix</keyword>
<feature type="domain" description="YknX-like beta-barrel" evidence="8">
    <location>
        <begin position="207"/>
        <end position="276"/>
    </location>
</feature>
<evidence type="ECO:0000256" key="6">
    <source>
        <dbReference type="SAM" id="Phobius"/>
    </source>
</evidence>
<dbReference type="OrthoDB" id="2023301at2"/>
<keyword evidence="6" id="KW-0472">Membrane</keyword>
<feature type="compositionally biased region" description="Low complexity" evidence="5">
    <location>
        <begin position="312"/>
        <end position="328"/>
    </location>
</feature>
<dbReference type="GO" id="GO:0022857">
    <property type="term" value="F:transmembrane transporter activity"/>
    <property type="evidence" value="ECO:0007669"/>
    <property type="project" value="InterPro"/>
</dbReference>
<dbReference type="STRING" id="1462996.AWM70_13845"/>
<keyword evidence="6" id="KW-0812">Transmembrane</keyword>
<dbReference type="Pfam" id="PF25973">
    <property type="entry name" value="BSH_CzcB"/>
    <property type="match status" value="1"/>
</dbReference>
<gene>
    <name evidence="9" type="ORF">AWM70_13845</name>
</gene>
<evidence type="ECO:0000256" key="1">
    <source>
        <dbReference type="ARBA" id="ARBA00004196"/>
    </source>
</evidence>
<feature type="region of interest" description="Disordered" evidence="5">
    <location>
        <begin position="469"/>
        <end position="495"/>
    </location>
</feature>
<keyword evidence="10" id="KW-1185">Reference proteome</keyword>
<dbReference type="SUPFAM" id="SSF111369">
    <property type="entry name" value="HlyD-like secretion proteins"/>
    <property type="match status" value="1"/>
</dbReference>
<comment type="subcellular location">
    <subcellularLocation>
        <location evidence="1">Cell envelope</location>
    </subcellularLocation>
</comment>
<proteinExistence type="inferred from homology"/>
<comment type="similarity">
    <text evidence="2">Belongs to the membrane fusion protein (MFP) (TC 8.A.1) family.</text>
</comment>
<dbReference type="Proteomes" id="UP000092573">
    <property type="component" value="Chromosome"/>
</dbReference>
<protein>
    <recommendedName>
        <fullName evidence="11">RND efflux pump membrane fusion protein barrel-sandwich domain-containing protein</fullName>
    </recommendedName>
</protein>
<evidence type="ECO:0000256" key="2">
    <source>
        <dbReference type="ARBA" id="ARBA00009477"/>
    </source>
</evidence>
<dbReference type="EMBL" id="CP014167">
    <property type="protein sequence ID" value="ANS75547.1"/>
    <property type="molecule type" value="Genomic_DNA"/>
</dbReference>
<sequence>MKKKVWIWTGVAVVVLACAVFVFLQFYPGKQVQVQAAPQSTTTVKKGDITVSVSGSGSVIATGQESVRPKDEGKVDKVLVKAGDVVKKGQQLLTYEADDISEQVKQAESNIKLQQSDLEDLQEQFKEKVQSGATDDELNEVKKSIEKQELDISSAQDDLAKMQEDAAAPDPLVAPIDGTITTVGITDGEQAKGGTELFVITDYQKLSVKVSVDELDIPKVKAGMAAKVTLDALPDQTFDGEVSEIANEGTSSNGVSLFDVTIALKNADEARVGMSAEASIIIEEKKDVLTLPIEAVQQRGDNYMVILPTGTTEAASGTESSTSAEEGGFPPSAVGSDGSDRNGGESGQRGAAQASGSGQAQSGQTAGDQQTESPNGGAARTGRTSGTAGGSRISERSGTAANRGQMKQIEVGIHDESTIEIVSGLNEGDEVVVPTVKASSSAAAEIQGNRSGGFGGAGGFGGIGGGGLTGGGFGGGTGGGAGRTGGGGFGGGGGR</sequence>
<dbReference type="AlphaFoldDB" id="A0A1B1N282"/>
<evidence type="ECO:0000259" key="7">
    <source>
        <dbReference type="Pfam" id="PF25973"/>
    </source>
</evidence>
<evidence type="ECO:0000313" key="10">
    <source>
        <dbReference type="Proteomes" id="UP000092573"/>
    </source>
</evidence>
<feature type="compositionally biased region" description="Low complexity" evidence="5">
    <location>
        <begin position="348"/>
        <end position="392"/>
    </location>
</feature>
<name>A0A1B1N282_9BACL</name>
<dbReference type="InterPro" id="IPR050465">
    <property type="entry name" value="UPF0194_transport"/>
</dbReference>
<dbReference type="RefSeq" id="WP_068697307.1">
    <property type="nucleotide sequence ID" value="NZ_CP014167.1"/>
</dbReference>
<organism evidence="9 10">
    <name type="scientific">Paenibacillus yonginensis</name>
    <dbReference type="NCBI Taxonomy" id="1462996"/>
    <lineage>
        <taxon>Bacteria</taxon>
        <taxon>Bacillati</taxon>
        <taxon>Bacillota</taxon>
        <taxon>Bacilli</taxon>
        <taxon>Bacillales</taxon>
        <taxon>Paenibacillaceae</taxon>
        <taxon>Paenibacillus</taxon>
    </lineage>
</organism>
<evidence type="ECO:0000259" key="8">
    <source>
        <dbReference type="Pfam" id="PF25990"/>
    </source>
</evidence>
<dbReference type="KEGG" id="pyg:AWM70_13845"/>